<evidence type="ECO:0000256" key="1">
    <source>
        <dbReference type="SAM" id="Phobius"/>
    </source>
</evidence>
<dbReference type="InterPro" id="IPR002881">
    <property type="entry name" value="DUF58"/>
</dbReference>
<accession>A0A1P8F8E0</accession>
<sequence>MGNRWGLITVTVLLAGTVVLTGSVLVLRIFYAWGLSLALGIFWVAFTSRGISLSTTPLPDRAQVGTCLRQQVTISAKGFLPKPGLKLQAAGDLPGEHLSTAVDLPGGRTFLWQADYSLERRGRYHLGSFRLQSIDPLGLFRREIAIGSASEILIHPLTVPLPPFSLPGLNGSGLSKRMPESLSASASNIREYTSGDSMRHIHWRSTAHTGRYMVKVFDADRSRHRPENFWVILDMGNGHSGRGNDSTTEYAVTMAASLAREYISHGYNFGMLSLGVEPVVFPLGSGQDHLTEVLDFLATLNSGDSFSFNERLARHQGLFGSNSTVIIITASPASSLTESYHQLSSRGCAVAYFLIDGADFGGSSPAAAGRSLTLLGAPVYLLRRAETFKQSLDKAANAILWLDGVSRS</sequence>
<gene>
    <name evidence="3" type="ORF">Dform_01394</name>
</gene>
<proteinExistence type="predicted"/>
<dbReference type="Pfam" id="PF01882">
    <property type="entry name" value="DUF58"/>
    <property type="match status" value="1"/>
</dbReference>
<reference evidence="4" key="1">
    <citation type="submission" date="2016-11" db="EMBL/GenBank/DDBJ databases">
        <title>Dehalogenimonas formicexedens sp. nov., a chlorinated alkane respiring bacterium isolated from contaminated groundwater.</title>
        <authorList>
            <person name="Key T.A."/>
            <person name="Bowman K.S."/>
            <person name="Lee I."/>
            <person name="Chun J."/>
            <person name="Albuquerque L."/>
            <person name="da Costa M.S."/>
            <person name="Rainey F.A."/>
            <person name="Moe W.M."/>
        </authorList>
    </citation>
    <scope>NUCLEOTIDE SEQUENCE [LARGE SCALE GENOMIC DNA]</scope>
    <source>
        <strain evidence="4">NSZ-14</strain>
    </source>
</reference>
<dbReference type="RefSeq" id="WP_076004369.1">
    <property type="nucleotide sequence ID" value="NZ_CP018258.1"/>
</dbReference>
<dbReference type="OrthoDB" id="140416at2"/>
<feature type="transmembrane region" description="Helical" evidence="1">
    <location>
        <begin position="31"/>
        <end position="51"/>
    </location>
</feature>
<evidence type="ECO:0000259" key="2">
    <source>
        <dbReference type="Pfam" id="PF01882"/>
    </source>
</evidence>
<dbReference type="STRING" id="1839801.Dform_01394"/>
<evidence type="ECO:0000313" key="3">
    <source>
        <dbReference type="EMBL" id="APV44718.1"/>
    </source>
</evidence>
<feature type="domain" description="DUF58" evidence="2">
    <location>
        <begin position="189"/>
        <end position="298"/>
    </location>
</feature>
<evidence type="ECO:0000313" key="4">
    <source>
        <dbReference type="Proteomes" id="UP000185934"/>
    </source>
</evidence>
<dbReference type="Proteomes" id="UP000185934">
    <property type="component" value="Chromosome"/>
</dbReference>
<dbReference type="PANTHER" id="PTHR34351">
    <property type="entry name" value="SLR1927 PROTEIN-RELATED"/>
    <property type="match status" value="1"/>
</dbReference>
<protein>
    <recommendedName>
        <fullName evidence="2">DUF58 domain-containing protein</fullName>
    </recommendedName>
</protein>
<dbReference type="KEGG" id="dfo:Dform_01394"/>
<organism evidence="3 4">
    <name type="scientific">Dehalogenimonas formicexedens</name>
    <dbReference type="NCBI Taxonomy" id="1839801"/>
    <lineage>
        <taxon>Bacteria</taxon>
        <taxon>Bacillati</taxon>
        <taxon>Chloroflexota</taxon>
        <taxon>Dehalococcoidia</taxon>
        <taxon>Dehalococcoidales</taxon>
        <taxon>Dehalococcoidaceae</taxon>
        <taxon>Dehalogenimonas</taxon>
    </lineage>
</organism>
<dbReference type="PANTHER" id="PTHR34351:SF2">
    <property type="entry name" value="DUF58 DOMAIN-CONTAINING PROTEIN"/>
    <property type="match status" value="1"/>
</dbReference>
<dbReference type="EMBL" id="CP018258">
    <property type="protein sequence ID" value="APV44718.1"/>
    <property type="molecule type" value="Genomic_DNA"/>
</dbReference>
<dbReference type="AlphaFoldDB" id="A0A1P8F8E0"/>
<keyword evidence="1" id="KW-1133">Transmembrane helix</keyword>
<keyword evidence="1" id="KW-0472">Membrane</keyword>
<keyword evidence="1" id="KW-0812">Transmembrane</keyword>
<name>A0A1P8F8E0_9CHLR</name>
<keyword evidence="4" id="KW-1185">Reference proteome</keyword>